<feature type="transmembrane region" description="Helical" evidence="1">
    <location>
        <begin position="230"/>
        <end position="248"/>
    </location>
</feature>
<name>A0A932M0L4_UNCTE</name>
<gene>
    <name evidence="2" type="ORF">HYY65_07980</name>
</gene>
<reference evidence="2" key="1">
    <citation type="submission" date="2020-07" db="EMBL/GenBank/DDBJ databases">
        <title>Huge and variable diversity of episymbiotic CPR bacteria and DPANN archaea in groundwater ecosystems.</title>
        <authorList>
            <person name="He C.Y."/>
            <person name="Keren R."/>
            <person name="Whittaker M."/>
            <person name="Farag I.F."/>
            <person name="Doudna J."/>
            <person name="Cate J.H.D."/>
            <person name="Banfield J.F."/>
        </authorList>
    </citation>
    <scope>NUCLEOTIDE SEQUENCE</scope>
    <source>
        <strain evidence="2">NC_groundwater_717_Ag_S-0.2um_59_8</strain>
    </source>
</reference>
<evidence type="ECO:0000313" key="2">
    <source>
        <dbReference type="EMBL" id="MBI3014977.1"/>
    </source>
</evidence>
<proteinExistence type="predicted"/>
<feature type="transmembrane region" description="Helical" evidence="1">
    <location>
        <begin position="207"/>
        <end position="224"/>
    </location>
</feature>
<evidence type="ECO:0000256" key="1">
    <source>
        <dbReference type="SAM" id="Phobius"/>
    </source>
</evidence>
<keyword evidence="1" id="KW-0812">Transmembrane</keyword>
<dbReference type="AlphaFoldDB" id="A0A932M0L4"/>
<dbReference type="Proteomes" id="UP000741360">
    <property type="component" value="Unassembled WGS sequence"/>
</dbReference>
<evidence type="ECO:0000313" key="3">
    <source>
        <dbReference type="Proteomes" id="UP000741360"/>
    </source>
</evidence>
<sequence length="272" mass="30545">MIERFNFFDIYGYLLPGLAFLGLMWLPFGLTVGYWPPAEWGSALVALVLGYLAGHLIFGLAERAIPPKMRDTQGELRFPSDILLDDGNDNFSPELKSRLVDRILIRFGIDITDAGNPEPEVRGKRRKDAFFLCRSAVKQKEAASYAEQMQGMYVLMQSLTVVCLLAAVYHFGWALAMFVPVSLLDGTLYLIAAGTVLAALWHDSGKLFWLIPILFFFLGGWLGTGNVIGYEMFSVLLGICFTLLFIALRCHTAYRTFAWSFAETVYRDFCGL</sequence>
<feature type="transmembrane region" description="Helical" evidence="1">
    <location>
        <begin position="40"/>
        <end position="61"/>
    </location>
</feature>
<accession>A0A932M0L4</accession>
<keyword evidence="1" id="KW-1133">Transmembrane helix</keyword>
<protein>
    <submittedName>
        <fullName evidence="2">Uncharacterized protein</fullName>
    </submittedName>
</protein>
<feature type="transmembrane region" description="Helical" evidence="1">
    <location>
        <begin position="177"/>
        <end position="200"/>
    </location>
</feature>
<feature type="transmembrane region" description="Helical" evidence="1">
    <location>
        <begin position="12"/>
        <end position="34"/>
    </location>
</feature>
<organism evidence="2 3">
    <name type="scientific">Tectimicrobiota bacterium</name>
    <dbReference type="NCBI Taxonomy" id="2528274"/>
    <lineage>
        <taxon>Bacteria</taxon>
        <taxon>Pseudomonadati</taxon>
        <taxon>Nitrospinota/Tectimicrobiota group</taxon>
        <taxon>Candidatus Tectimicrobiota</taxon>
    </lineage>
</organism>
<keyword evidence="1" id="KW-0472">Membrane</keyword>
<feature type="transmembrane region" description="Helical" evidence="1">
    <location>
        <begin position="152"/>
        <end position="171"/>
    </location>
</feature>
<comment type="caution">
    <text evidence="2">The sequence shown here is derived from an EMBL/GenBank/DDBJ whole genome shotgun (WGS) entry which is preliminary data.</text>
</comment>
<dbReference type="EMBL" id="JACPSX010000151">
    <property type="protein sequence ID" value="MBI3014977.1"/>
    <property type="molecule type" value="Genomic_DNA"/>
</dbReference>